<organism evidence="7 8">
    <name type="scientific">Astyanax mexicanus</name>
    <name type="common">Blind cave fish</name>
    <name type="synonym">Astyanax fasciatus mexicanus</name>
    <dbReference type="NCBI Taxonomy" id="7994"/>
    <lineage>
        <taxon>Eukaryota</taxon>
        <taxon>Metazoa</taxon>
        <taxon>Chordata</taxon>
        <taxon>Craniata</taxon>
        <taxon>Vertebrata</taxon>
        <taxon>Euteleostomi</taxon>
        <taxon>Actinopterygii</taxon>
        <taxon>Neopterygii</taxon>
        <taxon>Teleostei</taxon>
        <taxon>Ostariophysi</taxon>
        <taxon>Characiformes</taxon>
        <taxon>Characoidei</taxon>
        <taxon>Acestrorhamphidae</taxon>
        <taxon>Acestrorhamphinae</taxon>
        <taxon>Astyanax</taxon>
    </lineage>
</organism>
<reference evidence="7 8" key="1">
    <citation type="submission" date="2021-07" db="EMBL/GenBank/DDBJ databases">
        <authorList>
            <person name="Imarazene B."/>
            <person name="Zahm M."/>
            <person name="Klopp C."/>
            <person name="Cabau C."/>
            <person name="Beille S."/>
            <person name="Jouanno E."/>
            <person name="Castinel A."/>
            <person name="Lluch J."/>
            <person name="Gil L."/>
            <person name="Kuchtly C."/>
            <person name="Lopez Roques C."/>
            <person name="Donnadieu C."/>
            <person name="Parrinello H."/>
            <person name="Journot L."/>
            <person name="Du K."/>
            <person name="Schartl M."/>
            <person name="Retaux S."/>
            <person name="Guiguen Y."/>
        </authorList>
    </citation>
    <scope>NUCLEOTIDE SEQUENCE [LARGE SCALE GENOMIC DNA]</scope>
    <source>
        <strain evidence="7">Pach_M1</strain>
        <tissue evidence="7">Testis</tissue>
    </source>
</reference>
<dbReference type="PANTHER" id="PTHR11860:SF111">
    <property type="entry name" value="IMMUNOGLOBULIN SUBTYPE DOMAIN-CONTAINING PROTEIN"/>
    <property type="match status" value="1"/>
</dbReference>
<dbReference type="PANTHER" id="PTHR11860">
    <property type="entry name" value="POLYMERIC-IMMUNOGLOBULIN RECEPTOR"/>
    <property type="match status" value="1"/>
</dbReference>
<dbReference type="SUPFAM" id="SSF48726">
    <property type="entry name" value="Immunoglobulin"/>
    <property type="match status" value="2"/>
</dbReference>
<feature type="domain" description="Immunoglobulin" evidence="6">
    <location>
        <begin position="7"/>
        <end position="100"/>
    </location>
</feature>
<name>A0A8T2KY82_ASTMX</name>
<feature type="non-terminal residue" evidence="7">
    <location>
        <position position="433"/>
    </location>
</feature>
<accession>A0A8T2KY82</accession>
<keyword evidence="3 5" id="KW-0472">Membrane</keyword>
<gene>
    <name evidence="7" type="ORF">AMEX_G24731</name>
</gene>
<evidence type="ECO:0000313" key="7">
    <source>
        <dbReference type="EMBL" id="KAG9262825.1"/>
    </source>
</evidence>
<sequence length="433" mass="47766">LAGPVSCFDVIGSSGGSVIIYCTIPKNRGYNGYFCKESAQCVFLESDKTPNSWDHKGRVSVDEISGFLTVIYRDLSLEDTGVYQCGETGERHETLNLNVKSDKCCSGLKTVTCNLGETVTISCSYPEEFKEKSKFISRLNGLDFTEIAHTSDPSTGRFSISEDRMSRVVSMRISDVREGDEGVYYCGVLGDRGAVSYDIFFTKIYLQITGKIHLLKNPSPTTTAATTTPTTISTTTAPISPTTASYDVFNDLLILIICVFVALLLIGGLTWIFYKLRCCRTGGTVHTCSLYNDGDYENDSRQTQKNISMSPVDQNKSPNTNQSQSIYQSLNPNTNQSDSVYQTLNPNTNQSDSVYQSLNPNTNQSDSVYQSLNPNTNQSDSVYQSLNPNTNQSDLVYQTLNPNTNQSDSVYQSLNPNTNQSDSVYQSLNPNTN</sequence>
<feature type="region of interest" description="Disordered" evidence="4">
    <location>
        <begin position="309"/>
        <end position="380"/>
    </location>
</feature>
<evidence type="ECO:0000259" key="6">
    <source>
        <dbReference type="SMART" id="SM00409"/>
    </source>
</evidence>
<dbReference type="Pfam" id="PF07686">
    <property type="entry name" value="V-set"/>
    <property type="match status" value="2"/>
</dbReference>
<dbReference type="AlphaFoldDB" id="A0A8T2KY82"/>
<dbReference type="InterPro" id="IPR050671">
    <property type="entry name" value="CD300_family_receptors"/>
</dbReference>
<dbReference type="GO" id="GO:0004888">
    <property type="term" value="F:transmembrane signaling receptor activity"/>
    <property type="evidence" value="ECO:0007669"/>
    <property type="project" value="TreeGrafter"/>
</dbReference>
<feature type="domain" description="Immunoglobulin" evidence="6">
    <location>
        <begin position="108"/>
        <end position="209"/>
    </location>
</feature>
<evidence type="ECO:0000256" key="5">
    <source>
        <dbReference type="SAM" id="Phobius"/>
    </source>
</evidence>
<protein>
    <recommendedName>
        <fullName evidence="6">Immunoglobulin domain-containing protein</fullName>
    </recommendedName>
</protein>
<dbReference type="Proteomes" id="UP000752171">
    <property type="component" value="Unassembled WGS sequence"/>
</dbReference>
<keyword evidence="2 5" id="KW-0812">Transmembrane</keyword>
<evidence type="ECO:0000256" key="1">
    <source>
        <dbReference type="ARBA" id="ARBA00004370"/>
    </source>
</evidence>
<dbReference type="GO" id="GO:0005886">
    <property type="term" value="C:plasma membrane"/>
    <property type="evidence" value="ECO:0007669"/>
    <property type="project" value="TreeGrafter"/>
</dbReference>
<evidence type="ECO:0000256" key="2">
    <source>
        <dbReference type="ARBA" id="ARBA00022692"/>
    </source>
</evidence>
<dbReference type="SMART" id="SM00409">
    <property type="entry name" value="IG"/>
    <property type="match status" value="2"/>
</dbReference>
<keyword evidence="5" id="KW-1133">Transmembrane helix</keyword>
<dbReference type="Gene3D" id="2.60.40.10">
    <property type="entry name" value="Immunoglobulins"/>
    <property type="match status" value="2"/>
</dbReference>
<dbReference type="InterPro" id="IPR036179">
    <property type="entry name" value="Ig-like_dom_sf"/>
</dbReference>
<comment type="caution">
    <text evidence="7">The sequence shown here is derived from an EMBL/GenBank/DDBJ whole genome shotgun (WGS) entry which is preliminary data.</text>
</comment>
<proteinExistence type="predicted"/>
<dbReference type="InterPro" id="IPR013783">
    <property type="entry name" value="Ig-like_fold"/>
</dbReference>
<comment type="subcellular location">
    <subcellularLocation>
        <location evidence="1">Membrane</location>
    </subcellularLocation>
</comment>
<feature type="transmembrane region" description="Helical" evidence="5">
    <location>
        <begin position="252"/>
        <end position="274"/>
    </location>
</feature>
<dbReference type="InterPro" id="IPR003599">
    <property type="entry name" value="Ig_sub"/>
</dbReference>
<evidence type="ECO:0000256" key="3">
    <source>
        <dbReference type="ARBA" id="ARBA00023136"/>
    </source>
</evidence>
<dbReference type="InterPro" id="IPR013106">
    <property type="entry name" value="Ig_V-set"/>
</dbReference>
<dbReference type="EMBL" id="JAICCE010000021">
    <property type="protein sequence ID" value="KAG9262825.1"/>
    <property type="molecule type" value="Genomic_DNA"/>
</dbReference>
<evidence type="ECO:0000256" key="4">
    <source>
        <dbReference type="SAM" id="MobiDB-lite"/>
    </source>
</evidence>
<evidence type="ECO:0000313" key="8">
    <source>
        <dbReference type="Proteomes" id="UP000752171"/>
    </source>
</evidence>